<keyword evidence="11 13" id="KW-0324">Glycolysis</keyword>
<evidence type="ECO:0000256" key="12">
    <source>
        <dbReference type="ARBA" id="ARBA00023317"/>
    </source>
</evidence>
<keyword evidence="8 13" id="KW-0418">Kinase</keyword>
<dbReference type="EC" id="2.7.1.40" evidence="4 13"/>
<evidence type="ECO:0000256" key="7">
    <source>
        <dbReference type="ARBA" id="ARBA00022741"/>
    </source>
</evidence>
<dbReference type="Gene3D" id="3.40.1380.20">
    <property type="entry name" value="Pyruvate kinase, C-terminal domain"/>
    <property type="match status" value="1"/>
</dbReference>
<dbReference type="InterPro" id="IPR001697">
    <property type="entry name" value="Pyr_Knase"/>
</dbReference>
<dbReference type="InterPro" id="IPR015795">
    <property type="entry name" value="Pyrv_Knase_C"/>
</dbReference>
<dbReference type="EMBL" id="CABPRJ010000571">
    <property type="protein sequence ID" value="VVC31065.1"/>
    <property type="molecule type" value="Genomic_DNA"/>
</dbReference>
<gene>
    <name evidence="16" type="ORF">CINCED_3A001981</name>
</gene>
<evidence type="ECO:0000256" key="6">
    <source>
        <dbReference type="ARBA" id="ARBA00022723"/>
    </source>
</evidence>
<dbReference type="GO" id="GO:0005524">
    <property type="term" value="F:ATP binding"/>
    <property type="evidence" value="ECO:0007669"/>
    <property type="project" value="UniProtKB-KW"/>
</dbReference>
<dbReference type="SUPFAM" id="SSF52935">
    <property type="entry name" value="PK C-terminal domain-like"/>
    <property type="match status" value="1"/>
</dbReference>
<keyword evidence="10 13" id="KW-0460">Magnesium</keyword>
<dbReference type="SUPFAM" id="SSF51621">
    <property type="entry name" value="Phosphoenolpyruvate/pyruvate domain"/>
    <property type="match status" value="1"/>
</dbReference>
<evidence type="ECO:0000313" key="17">
    <source>
        <dbReference type="Proteomes" id="UP000325440"/>
    </source>
</evidence>
<keyword evidence="6" id="KW-0479">Metal-binding</keyword>
<evidence type="ECO:0000256" key="9">
    <source>
        <dbReference type="ARBA" id="ARBA00022840"/>
    </source>
</evidence>
<evidence type="ECO:0000256" key="13">
    <source>
        <dbReference type="RuleBase" id="RU000504"/>
    </source>
</evidence>
<comment type="cofactor">
    <cofactor evidence="1">
        <name>K(+)</name>
        <dbReference type="ChEBI" id="CHEBI:29103"/>
    </cofactor>
</comment>
<dbReference type="Proteomes" id="UP000325440">
    <property type="component" value="Unassembled WGS sequence"/>
</dbReference>
<protein>
    <recommendedName>
        <fullName evidence="4 13">Pyruvate kinase</fullName>
        <ecNumber evidence="4 13">2.7.1.40</ecNumber>
    </recommendedName>
</protein>
<dbReference type="Gene3D" id="2.40.33.10">
    <property type="entry name" value="PK beta-barrel domain-like"/>
    <property type="match status" value="1"/>
</dbReference>
<dbReference type="GO" id="GO:0000287">
    <property type="term" value="F:magnesium ion binding"/>
    <property type="evidence" value="ECO:0007669"/>
    <property type="project" value="InterPro"/>
</dbReference>
<keyword evidence="7" id="KW-0547">Nucleotide-binding</keyword>
<sequence length="555" mass="62541">MNSVNSTWMKRPCDMCPLEICDTNEMQMKATFENNYLDHMSNLTIKSNPSKNTLTTIACGVRSNVTKDVIEDLCERGMSMVLFDFNNLSYDLSRKVVYEIRQGVFNYSLKTDRVPYSLSLVLCLKGTSIMTGKILNKKGKPQEQMVELLTNGHVYVTHDPDYKDKCTADRIYTDTKQILRLKENDRIYLDDGKIELIVERVETDEVYCLIKRGDFLGSEKTVHIPGIPIGMTALTKQDEEHIRIGIQLKVDVILVPGVRNAPYFTYVKNFVCQEKGKDIELYAKIDNSVGLENVDEIIPITDGIFLDRPNLSMEIGADCIFLAQKIVLSKCNIIGKPIVTHGKFFNSMECNTVPLSSEINDIITTVLDGTDCIYLEVTKRATHKAHCIEYASTVCRQGEAAIWEQQVFSDLKNKAKPKVDPTHAICIGCVEVSLKCHTAAIIVITTSGLSAKIVARYRPRCPVLAIIKNGKAARKITVWRNLTAVHYIEPIETNWAKDIENRTKFAMNLGKKRGILNQGDLVLHMCCSKQNAGFTNTMRLFYVGAEDLIGDVDYQ</sequence>
<dbReference type="PANTHER" id="PTHR11817">
    <property type="entry name" value="PYRUVATE KINASE"/>
    <property type="match status" value="1"/>
</dbReference>
<evidence type="ECO:0000256" key="11">
    <source>
        <dbReference type="ARBA" id="ARBA00023152"/>
    </source>
</evidence>
<comment type="catalytic activity">
    <reaction evidence="13">
        <text>pyruvate + ATP = phosphoenolpyruvate + ADP + H(+)</text>
        <dbReference type="Rhea" id="RHEA:18157"/>
        <dbReference type="ChEBI" id="CHEBI:15361"/>
        <dbReference type="ChEBI" id="CHEBI:15378"/>
        <dbReference type="ChEBI" id="CHEBI:30616"/>
        <dbReference type="ChEBI" id="CHEBI:58702"/>
        <dbReference type="ChEBI" id="CHEBI:456216"/>
        <dbReference type="EC" id="2.7.1.40"/>
    </reaction>
</comment>
<dbReference type="InterPro" id="IPR015813">
    <property type="entry name" value="Pyrv/PenolPyrv_kinase-like_dom"/>
</dbReference>
<dbReference type="InterPro" id="IPR015793">
    <property type="entry name" value="Pyrv_Knase_brl"/>
</dbReference>
<evidence type="ECO:0000256" key="5">
    <source>
        <dbReference type="ARBA" id="ARBA00022679"/>
    </source>
</evidence>
<reference evidence="16 17" key="1">
    <citation type="submission" date="2019-08" db="EMBL/GenBank/DDBJ databases">
        <authorList>
            <person name="Alioto T."/>
            <person name="Alioto T."/>
            <person name="Gomez Garrido J."/>
        </authorList>
    </citation>
    <scope>NUCLEOTIDE SEQUENCE [LARGE SCALE GENOMIC DNA]</scope>
</reference>
<feature type="domain" description="Pyruvate kinase C-terminal" evidence="15">
    <location>
        <begin position="423"/>
        <end position="540"/>
    </location>
</feature>
<comment type="pathway">
    <text evidence="2 13">Carbohydrate degradation; glycolysis; pyruvate from D-glyceraldehyde 3-phosphate: step 5/5.</text>
</comment>
<keyword evidence="5 13" id="KW-0808">Transferase</keyword>
<dbReference type="PRINTS" id="PR01050">
    <property type="entry name" value="PYRUVTKNASE"/>
</dbReference>
<organism evidence="16 17">
    <name type="scientific">Cinara cedri</name>
    <dbReference type="NCBI Taxonomy" id="506608"/>
    <lineage>
        <taxon>Eukaryota</taxon>
        <taxon>Metazoa</taxon>
        <taxon>Ecdysozoa</taxon>
        <taxon>Arthropoda</taxon>
        <taxon>Hexapoda</taxon>
        <taxon>Insecta</taxon>
        <taxon>Pterygota</taxon>
        <taxon>Neoptera</taxon>
        <taxon>Paraneoptera</taxon>
        <taxon>Hemiptera</taxon>
        <taxon>Sternorrhyncha</taxon>
        <taxon>Aphidomorpha</taxon>
        <taxon>Aphidoidea</taxon>
        <taxon>Aphididae</taxon>
        <taxon>Lachninae</taxon>
        <taxon>Cinara</taxon>
    </lineage>
</organism>
<evidence type="ECO:0000256" key="10">
    <source>
        <dbReference type="ARBA" id="ARBA00022842"/>
    </source>
</evidence>
<evidence type="ECO:0000259" key="14">
    <source>
        <dbReference type="Pfam" id="PF00224"/>
    </source>
</evidence>
<evidence type="ECO:0000313" key="16">
    <source>
        <dbReference type="EMBL" id="VVC31065.1"/>
    </source>
</evidence>
<dbReference type="GO" id="GO:0016301">
    <property type="term" value="F:kinase activity"/>
    <property type="evidence" value="ECO:0007669"/>
    <property type="project" value="UniProtKB-KW"/>
</dbReference>
<dbReference type="InterPro" id="IPR011037">
    <property type="entry name" value="Pyrv_Knase-like_insert_dom_sf"/>
</dbReference>
<dbReference type="SUPFAM" id="SSF50800">
    <property type="entry name" value="PK beta-barrel domain-like"/>
    <property type="match status" value="1"/>
</dbReference>
<evidence type="ECO:0000256" key="2">
    <source>
        <dbReference type="ARBA" id="ARBA00004997"/>
    </source>
</evidence>
<keyword evidence="12 16" id="KW-0670">Pyruvate</keyword>
<evidence type="ECO:0000256" key="3">
    <source>
        <dbReference type="ARBA" id="ARBA00008663"/>
    </source>
</evidence>
<accession>A0A5E4MFS8</accession>
<dbReference type="Pfam" id="PF00224">
    <property type="entry name" value="PK"/>
    <property type="match status" value="1"/>
</dbReference>
<evidence type="ECO:0000256" key="1">
    <source>
        <dbReference type="ARBA" id="ARBA00001958"/>
    </source>
</evidence>
<feature type="domain" description="Pyruvate kinase barrel" evidence="14">
    <location>
        <begin position="65"/>
        <end position="376"/>
    </location>
</feature>
<dbReference type="GO" id="GO:0030955">
    <property type="term" value="F:potassium ion binding"/>
    <property type="evidence" value="ECO:0007669"/>
    <property type="project" value="InterPro"/>
</dbReference>
<dbReference type="OrthoDB" id="108365at2759"/>
<dbReference type="InterPro" id="IPR036918">
    <property type="entry name" value="Pyrv_Knase_C_sf"/>
</dbReference>
<keyword evidence="17" id="KW-1185">Reference proteome</keyword>
<dbReference type="Pfam" id="PF02887">
    <property type="entry name" value="PK_C"/>
    <property type="match status" value="1"/>
</dbReference>
<dbReference type="InterPro" id="IPR040442">
    <property type="entry name" value="Pyrv_kinase-like_dom_sf"/>
</dbReference>
<keyword evidence="9" id="KW-0067">ATP-binding</keyword>
<dbReference type="AlphaFoldDB" id="A0A5E4MFS8"/>
<evidence type="ECO:0000256" key="4">
    <source>
        <dbReference type="ARBA" id="ARBA00012142"/>
    </source>
</evidence>
<dbReference type="UniPathway" id="UPA00109">
    <property type="reaction ID" value="UER00188"/>
</dbReference>
<dbReference type="InterPro" id="IPR015806">
    <property type="entry name" value="Pyrv_Knase_insert_dom_sf"/>
</dbReference>
<proteinExistence type="inferred from homology"/>
<comment type="similarity">
    <text evidence="3 13">Belongs to the pyruvate kinase family.</text>
</comment>
<dbReference type="Gene3D" id="3.20.20.60">
    <property type="entry name" value="Phosphoenolpyruvate-binding domains"/>
    <property type="match status" value="1"/>
</dbReference>
<dbReference type="GO" id="GO:0004743">
    <property type="term" value="F:pyruvate kinase activity"/>
    <property type="evidence" value="ECO:0007669"/>
    <property type="project" value="UniProtKB-EC"/>
</dbReference>
<evidence type="ECO:0000256" key="8">
    <source>
        <dbReference type="ARBA" id="ARBA00022777"/>
    </source>
</evidence>
<evidence type="ECO:0000259" key="15">
    <source>
        <dbReference type="Pfam" id="PF02887"/>
    </source>
</evidence>
<name>A0A5E4MFS8_9HEMI</name>